<dbReference type="OrthoDB" id="278280at2759"/>
<evidence type="ECO:0000256" key="4">
    <source>
        <dbReference type="PROSITE-ProRule" id="PRU00723"/>
    </source>
</evidence>
<evidence type="ECO:0000256" key="5">
    <source>
        <dbReference type="SAM" id="Coils"/>
    </source>
</evidence>
<evidence type="ECO:0000256" key="3">
    <source>
        <dbReference type="ARBA" id="ARBA00022833"/>
    </source>
</evidence>
<dbReference type="InterPro" id="IPR036855">
    <property type="entry name" value="Znf_CCCH_sf"/>
</dbReference>
<comment type="caution">
    <text evidence="8">The sequence shown here is derived from an EMBL/GenBank/DDBJ whole genome shotgun (WGS) entry which is preliminary data.</text>
</comment>
<keyword evidence="3 4" id="KW-0862">Zinc</keyword>
<keyword evidence="2 4" id="KW-0863">Zinc-finger</keyword>
<feature type="zinc finger region" description="C3H1-type" evidence="4">
    <location>
        <begin position="98"/>
        <end position="125"/>
    </location>
</feature>
<dbReference type="PROSITE" id="PS50103">
    <property type="entry name" value="ZF_C3H1"/>
    <property type="match status" value="1"/>
</dbReference>
<sequence>MPPKGNQPSNKTVQKEKQKMIDERTFGLKNKNKSKKVQEYIQQVTKNIQSAKYPGQAQAPPPPTAELNAKKREEEKKAQLMAMMRASLKQPPIPDGANPKDFVCIFHVHGCCDKGDKCRYSHDLGGGGRKEGVPHKSNAEAETKAAETITEAERLANERSEAMGRLNLYRDLREQLLEYNARIQSAKSGKPYEELLEEYQERYRARQESKTKSEKICPYYLSACKAKTIGWGFRCNNEEKGGYCPMRHCLPEGYVLEEPKPQDFDKDLDYEEIEDAFERRRQEITSGTPVTPETFRIWKEKRIAAQEARRKEEAEQLEQVLSQHKNVQLLTGRQLFENAARVGLKEEECVEPETDADAWILDRADLRELNAAETNPQGE</sequence>
<dbReference type="Pfam" id="PF16543">
    <property type="entry name" value="DFRP_C"/>
    <property type="match status" value="1"/>
</dbReference>
<evidence type="ECO:0000256" key="2">
    <source>
        <dbReference type="ARBA" id="ARBA00022771"/>
    </source>
</evidence>
<organism evidence="8 9">
    <name type="scientific">Giardia muris</name>
    <dbReference type="NCBI Taxonomy" id="5742"/>
    <lineage>
        <taxon>Eukaryota</taxon>
        <taxon>Metamonada</taxon>
        <taxon>Diplomonadida</taxon>
        <taxon>Hexamitidae</taxon>
        <taxon>Giardiinae</taxon>
        <taxon>Giardia</taxon>
    </lineage>
</organism>
<dbReference type="GO" id="GO:0003729">
    <property type="term" value="F:mRNA binding"/>
    <property type="evidence" value="ECO:0007669"/>
    <property type="project" value="TreeGrafter"/>
</dbReference>
<feature type="compositionally biased region" description="Basic and acidic residues" evidence="6">
    <location>
        <begin position="13"/>
        <end position="26"/>
    </location>
</feature>
<keyword evidence="1 4" id="KW-0479">Metal-binding</keyword>
<protein>
    <submittedName>
        <fullName evidence="8">Zinc finger domain-containing protein</fullName>
    </submittedName>
</protein>
<name>A0A4Z1T2K5_GIAMU</name>
<dbReference type="GO" id="GO:0008270">
    <property type="term" value="F:zinc ion binding"/>
    <property type="evidence" value="ECO:0007669"/>
    <property type="project" value="UniProtKB-KW"/>
</dbReference>
<keyword evidence="9" id="KW-1185">Reference proteome</keyword>
<keyword evidence="5" id="KW-0175">Coiled coil</keyword>
<gene>
    <name evidence="8" type="ORF">GMRT_12366</name>
</gene>
<dbReference type="GO" id="GO:0005829">
    <property type="term" value="C:cytosol"/>
    <property type="evidence" value="ECO:0007669"/>
    <property type="project" value="TreeGrafter"/>
</dbReference>
<evidence type="ECO:0000259" key="7">
    <source>
        <dbReference type="PROSITE" id="PS50103"/>
    </source>
</evidence>
<feature type="coiled-coil region" evidence="5">
    <location>
        <begin position="138"/>
        <end position="189"/>
    </location>
</feature>
<dbReference type="PANTHER" id="PTHR12681">
    <property type="entry name" value="ZINC FINGER-CONTAINING PROTEIN P48ZNF"/>
    <property type="match status" value="1"/>
</dbReference>
<evidence type="ECO:0000256" key="6">
    <source>
        <dbReference type="SAM" id="MobiDB-lite"/>
    </source>
</evidence>
<dbReference type="EMBL" id="VDLU01000004">
    <property type="protein sequence ID" value="TNJ27277.1"/>
    <property type="molecule type" value="Genomic_DNA"/>
</dbReference>
<dbReference type="InterPro" id="IPR032378">
    <property type="entry name" value="ZC3H15/TMA46_C"/>
</dbReference>
<evidence type="ECO:0000256" key="1">
    <source>
        <dbReference type="ARBA" id="ARBA00022723"/>
    </source>
</evidence>
<dbReference type="Proteomes" id="UP000315496">
    <property type="component" value="Chromosome 4"/>
</dbReference>
<dbReference type="Gene3D" id="6.20.400.10">
    <property type="match status" value="1"/>
</dbReference>
<dbReference type="AlphaFoldDB" id="A0A4Z1T2K5"/>
<feature type="compositionally biased region" description="Polar residues" evidence="6">
    <location>
        <begin position="40"/>
        <end position="50"/>
    </location>
</feature>
<dbReference type="SUPFAM" id="SSF90229">
    <property type="entry name" value="CCCH zinc finger"/>
    <property type="match status" value="1"/>
</dbReference>
<dbReference type="GO" id="GO:0002181">
    <property type="term" value="P:cytoplasmic translation"/>
    <property type="evidence" value="ECO:0007669"/>
    <property type="project" value="TreeGrafter"/>
</dbReference>
<dbReference type="InterPro" id="IPR000571">
    <property type="entry name" value="Znf_CCCH"/>
</dbReference>
<dbReference type="SMART" id="SM00356">
    <property type="entry name" value="ZnF_C3H1"/>
    <property type="match status" value="1"/>
</dbReference>
<evidence type="ECO:0000313" key="8">
    <source>
        <dbReference type="EMBL" id="TNJ27277.1"/>
    </source>
</evidence>
<feature type="domain" description="C3H1-type" evidence="7">
    <location>
        <begin position="98"/>
        <end position="125"/>
    </location>
</feature>
<reference evidence="8 9" key="1">
    <citation type="submission" date="2019-05" db="EMBL/GenBank/DDBJ databases">
        <title>The compact genome of Giardia muris reveals important steps in the evolution of intestinal protozoan parasites.</title>
        <authorList>
            <person name="Xu F."/>
            <person name="Jimenez-Gonzalez A."/>
            <person name="Einarsson E."/>
            <person name="Astvaldsson A."/>
            <person name="Peirasmaki D."/>
            <person name="Eckmann L."/>
            <person name="Andersson J.O."/>
            <person name="Svard S.G."/>
            <person name="Jerlstrom-Hultqvist J."/>
        </authorList>
    </citation>
    <scope>NUCLEOTIDE SEQUENCE [LARGE SCALE GENOMIC DNA]</scope>
    <source>
        <strain evidence="8 9">Roberts-Thomson</strain>
    </source>
</reference>
<feature type="region of interest" description="Disordered" evidence="6">
    <location>
        <begin position="1"/>
        <end position="71"/>
    </location>
</feature>
<dbReference type="VEuPathDB" id="GiardiaDB:GMRT_12366"/>
<dbReference type="PANTHER" id="PTHR12681:SF0">
    <property type="entry name" value="ZINC FINGER CCCH DOMAIN-CONTAINING PROTEIN 15"/>
    <property type="match status" value="1"/>
</dbReference>
<proteinExistence type="predicted"/>
<evidence type="ECO:0000313" key="9">
    <source>
        <dbReference type="Proteomes" id="UP000315496"/>
    </source>
</evidence>
<feature type="compositionally biased region" description="Polar residues" evidence="6">
    <location>
        <begin position="1"/>
        <end position="12"/>
    </location>
</feature>
<accession>A0A4Z1T2K5</accession>